<feature type="transmembrane region" description="Helical" evidence="6">
    <location>
        <begin position="150"/>
        <end position="168"/>
    </location>
</feature>
<sequence length="800" mass="89576">MDSSQAPWRLRLGSALRTVLACSIVGCTTLYGPESVRHTITFPAFSYVTTILIVSDATLGDALRGCWHVLCASIQVILPSMLILRLIGPSRFNFGLAAVAVALSSFLIALPGSTHLTAKRIAFGQTVIIYVGAVIQGAKTGIIIHPIHVAASTALGAVASILAMLFPYPHLAYREVRKICRFYAENASNRFNLLVEAFCAKGDMAAHNLITDARLLSKAGAKLIGSIKDKHEGMLWEKPWLRFLKPKRSDPGEKLQEMDMPIQGMEWALTTCTSFPVRMMDEELVDVLQIEKKQIALKLEQAMRSVPFDAATTPDMKGENTDRSPWTQKAISTNHEDLSSFFFLYCMELLQDGPACILKNGEEAKIQESSQPKKQGKSRVKQMQSFHRENFVFAIKCSLSLGLAVLFGLIYNKENGYWSGLTIAISFVTERQATFMVANARAQGTAMGSVYGILCCFIFKKLTDLRFLLLLPWIIFTSFLRHSRMYGQAGGIAAVIGASLILGRKNYGTPSEFAIARTAEATIGLICFVAVEILFHPSRSATLAKTELSRTLRAVQDCFKVISLHTDRKENLMELMREKQKKLKYHVRELQNFIAEAELEPNFWFLPFHCGCYNKLLISICKMTDLLHFTIHLIGFLSAASQMLGVTWEEIQEQIKNVLEHLVDKTGSLSKCLDKVLLVKSLEEIEKQLQMESVSQDLELGKSPNVDVSTRLGYEETSISEIEKSFLQYTIRVADKTERNEVEEMLKSQMVLCLSSLGYCLNHLKKEATETEKEIAELLKWENPTRHVNFPELLSKLHAT</sequence>
<evidence type="ECO:0000256" key="4">
    <source>
        <dbReference type="ARBA" id="ARBA00022989"/>
    </source>
</evidence>
<dbReference type="AlphaFoldDB" id="A0A7J9BES0"/>
<name>A0A7J9BES0_GOSGO</name>
<accession>A0A7J9BES0</accession>
<comment type="caution">
    <text evidence="8">The sequence shown here is derived from an EMBL/GenBank/DDBJ whole genome shotgun (WGS) entry which is preliminary data.</text>
</comment>
<keyword evidence="2" id="KW-1003">Cell membrane</keyword>
<evidence type="ECO:0000256" key="1">
    <source>
        <dbReference type="ARBA" id="ARBA00004651"/>
    </source>
</evidence>
<evidence type="ECO:0000313" key="9">
    <source>
        <dbReference type="Proteomes" id="UP000593579"/>
    </source>
</evidence>
<gene>
    <name evidence="8" type="ORF">Gogos_018704</name>
</gene>
<evidence type="ECO:0000259" key="7">
    <source>
        <dbReference type="Pfam" id="PF13515"/>
    </source>
</evidence>
<protein>
    <recommendedName>
        <fullName evidence="7">Integral membrane bound transporter domain-containing protein</fullName>
    </recommendedName>
</protein>
<evidence type="ECO:0000256" key="6">
    <source>
        <dbReference type="SAM" id="Phobius"/>
    </source>
</evidence>
<feature type="transmembrane region" description="Helical" evidence="6">
    <location>
        <begin position="92"/>
        <end position="110"/>
    </location>
</feature>
<proteinExistence type="predicted"/>
<feature type="transmembrane region" description="Helical" evidence="6">
    <location>
        <begin position="66"/>
        <end position="86"/>
    </location>
</feature>
<dbReference type="Proteomes" id="UP000593579">
    <property type="component" value="Unassembled WGS sequence"/>
</dbReference>
<keyword evidence="9" id="KW-1185">Reference proteome</keyword>
<dbReference type="EMBL" id="JABEZY010000002">
    <property type="protein sequence ID" value="MBA0734813.1"/>
    <property type="molecule type" value="Genomic_DNA"/>
</dbReference>
<reference evidence="8 9" key="1">
    <citation type="journal article" date="2019" name="Genome Biol. Evol.">
        <title>Insights into the evolution of the New World diploid cottons (Gossypium, subgenus Houzingenia) based on genome sequencing.</title>
        <authorList>
            <person name="Grover C.E."/>
            <person name="Arick M.A. 2nd"/>
            <person name="Thrash A."/>
            <person name="Conover J.L."/>
            <person name="Sanders W.S."/>
            <person name="Peterson D.G."/>
            <person name="Frelichowski J.E."/>
            <person name="Scheffler J.A."/>
            <person name="Scheffler B.E."/>
            <person name="Wendel J.F."/>
        </authorList>
    </citation>
    <scope>NUCLEOTIDE SEQUENCE [LARGE SCALE GENOMIC DNA]</scope>
    <source>
        <strain evidence="8">5</strain>
        <tissue evidence="8">Leaf</tissue>
    </source>
</reference>
<feature type="transmembrane region" description="Helical" evidence="6">
    <location>
        <begin position="122"/>
        <end position="144"/>
    </location>
</feature>
<feature type="domain" description="Integral membrane bound transporter" evidence="7">
    <location>
        <begin position="403"/>
        <end position="530"/>
    </location>
</feature>
<evidence type="ECO:0000256" key="3">
    <source>
        <dbReference type="ARBA" id="ARBA00022692"/>
    </source>
</evidence>
<dbReference type="Pfam" id="PF13515">
    <property type="entry name" value="FUSC_2"/>
    <property type="match status" value="1"/>
</dbReference>
<dbReference type="PANTHER" id="PTHR30509">
    <property type="entry name" value="P-HYDROXYBENZOIC ACID EFFLUX PUMP SUBUNIT-RELATED"/>
    <property type="match status" value="1"/>
</dbReference>
<dbReference type="OrthoDB" id="68611at2759"/>
<evidence type="ECO:0000256" key="5">
    <source>
        <dbReference type="ARBA" id="ARBA00023136"/>
    </source>
</evidence>
<dbReference type="PANTHER" id="PTHR30509:SF34">
    <property type="entry name" value="F3L24.34 PROTEIN"/>
    <property type="match status" value="1"/>
</dbReference>
<evidence type="ECO:0000313" key="8">
    <source>
        <dbReference type="EMBL" id="MBA0734813.1"/>
    </source>
</evidence>
<feature type="transmembrane region" description="Helical" evidence="6">
    <location>
        <begin position="12"/>
        <end position="32"/>
    </location>
</feature>
<comment type="subcellular location">
    <subcellularLocation>
        <location evidence="1">Cell membrane</location>
        <topology evidence="1">Multi-pass membrane protein</topology>
    </subcellularLocation>
</comment>
<dbReference type="GO" id="GO:0005886">
    <property type="term" value="C:plasma membrane"/>
    <property type="evidence" value="ECO:0007669"/>
    <property type="project" value="UniProtKB-SubCell"/>
</dbReference>
<organism evidence="8 9">
    <name type="scientific">Gossypium gossypioides</name>
    <name type="common">Mexican cotton</name>
    <name type="synonym">Selera gossypioides</name>
    <dbReference type="NCBI Taxonomy" id="34282"/>
    <lineage>
        <taxon>Eukaryota</taxon>
        <taxon>Viridiplantae</taxon>
        <taxon>Streptophyta</taxon>
        <taxon>Embryophyta</taxon>
        <taxon>Tracheophyta</taxon>
        <taxon>Spermatophyta</taxon>
        <taxon>Magnoliopsida</taxon>
        <taxon>eudicotyledons</taxon>
        <taxon>Gunneridae</taxon>
        <taxon>Pentapetalae</taxon>
        <taxon>rosids</taxon>
        <taxon>malvids</taxon>
        <taxon>Malvales</taxon>
        <taxon>Malvaceae</taxon>
        <taxon>Malvoideae</taxon>
        <taxon>Gossypium</taxon>
    </lineage>
</organism>
<keyword evidence="4 6" id="KW-1133">Transmembrane helix</keyword>
<feature type="transmembrane region" description="Helical" evidence="6">
    <location>
        <begin position="38"/>
        <end position="59"/>
    </location>
</feature>
<dbReference type="InterPro" id="IPR049453">
    <property type="entry name" value="Memb_transporter_dom"/>
</dbReference>
<keyword evidence="3 6" id="KW-0812">Transmembrane</keyword>
<feature type="transmembrane region" description="Helical" evidence="6">
    <location>
        <begin position="514"/>
        <end position="535"/>
    </location>
</feature>
<feature type="transmembrane region" description="Helical" evidence="6">
    <location>
        <begin position="485"/>
        <end position="502"/>
    </location>
</feature>
<keyword evidence="5 6" id="KW-0472">Membrane</keyword>
<feature type="transmembrane region" description="Helical" evidence="6">
    <location>
        <begin position="391"/>
        <end position="411"/>
    </location>
</feature>
<evidence type="ECO:0000256" key="2">
    <source>
        <dbReference type="ARBA" id="ARBA00022475"/>
    </source>
</evidence>